<evidence type="ECO:0000256" key="1">
    <source>
        <dbReference type="ARBA" id="ARBA00022614"/>
    </source>
</evidence>
<dbReference type="PANTHER" id="PTHR46652">
    <property type="entry name" value="LEUCINE-RICH REPEAT AND IQ DOMAIN-CONTAINING PROTEIN 1-RELATED"/>
    <property type="match status" value="1"/>
</dbReference>
<dbReference type="InterPro" id="IPR032675">
    <property type="entry name" value="LRR_dom_sf"/>
</dbReference>
<gene>
    <name evidence="3" type="ORF">HG543_19780</name>
</gene>
<dbReference type="Proteomes" id="UP000518300">
    <property type="component" value="Unassembled WGS sequence"/>
</dbReference>
<organism evidence="3 4">
    <name type="scientific">Pyxidicoccus fallax</name>
    <dbReference type="NCBI Taxonomy" id="394095"/>
    <lineage>
        <taxon>Bacteria</taxon>
        <taxon>Pseudomonadati</taxon>
        <taxon>Myxococcota</taxon>
        <taxon>Myxococcia</taxon>
        <taxon>Myxococcales</taxon>
        <taxon>Cystobacterineae</taxon>
        <taxon>Myxococcaceae</taxon>
        <taxon>Pyxidicoccus</taxon>
    </lineage>
</organism>
<dbReference type="RefSeq" id="WP_169346365.1">
    <property type="nucleotide sequence ID" value="NZ_JABBJJ010000087.1"/>
</dbReference>
<dbReference type="EMBL" id="JABBJJ010000087">
    <property type="protein sequence ID" value="NMO17083.1"/>
    <property type="molecule type" value="Genomic_DNA"/>
</dbReference>
<evidence type="ECO:0008006" key="5">
    <source>
        <dbReference type="Google" id="ProtNLM"/>
    </source>
</evidence>
<evidence type="ECO:0000313" key="3">
    <source>
        <dbReference type="EMBL" id="NMO17083.1"/>
    </source>
</evidence>
<dbReference type="SUPFAM" id="SSF52058">
    <property type="entry name" value="L domain-like"/>
    <property type="match status" value="1"/>
</dbReference>
<proteinExistence type="predicted"/>
<evidence type="ECO:0000256" key="2">
    <source>
        <dbReference type="ARBA" id="ARBA00022737"/>
    </source>
</evidence>
<keyword evidence="1" id="KW-0433">Leucine-rich repeat</keyword>
<dbReference type="InterPro" id="IPR050836">
    <property type="entry name" value="SDS22/Internalin_LRR"/>
</dbReference>
<keyword evidence="4" id="KW-1185">Reference proteome</keyword>
<protein>
    <recommendedName>
        <fullName evidence="5">Leucine-rich repeat domain-containing protein</fullName>
    </recommendedName>
</protein>
<sequence>MWEGARWVGGSDEELFATVRYDPAPHGFLREVAQDAPGLLRFRENGPWQEADVREQRLIEVLQRLRSASGPRATELRSQVRSLTVDTWPRLGGPFDVGWLTGLAALERVTVYSNTGITRAAALAELPALRHATLYAFGRNEIRELDGVSRCRRLESLNLYWGGLRDLRALSGLERLRRLAVHANQPLSLTGIEELPLEELELWLTPEGNDLTALTALRSLRSLDFRGQLSASDARVIARCRIPVLRMPDYSGRTDPAAIAALPDAQEIDLRISTLSSATEVRRLPMTSLDAAYLTDAGLRLLANAPRLRTLRVHEILATDLTPLVDLPELRELRFNIAREFRSLDQVPRAVFLPDPRQPDGPNRLVLQSAPLTSIRQLGNLRGVEHLDLRNCTQLMSLWGLEGMNELKTLDLRDCPNLVDMTSLEALPALRAVMVNHRGPTEPFPSSIWPKVVRNHLRGFVRRLHRGEVDASGP</sequence>
<name>A0A848LGZ0_9BACT</name>
<evidence type="ECO:0000313" key="4">
    <source>
        <dbReference type="Proteomes" id="UP000518300"/>
    </source>
</evidence>
<accession>A0A848LGZ0</accession>
<keyword evidence="2" id="KW-0677">Repeat</keyword>
<dbReference type="AlphaFoldDB" id="A0A848LGZ0"/>
<comment type="caution">
    <text evidence="3">The sequence shown here is derived from an EMBL/GenBank/DDBJ whole genome shotgun (WGS) entry which is preliminary data.</text>
</comment>
<reference evidence="3 4" key="1">
    <citation type="submission" date="2020-04" db="EMBL/GenBank/DDBJ databases">
        <title>Draft genome of Pyxidicoccus fallax type strain.</title>
        <authorList>
            <person name="Whitworth D.E."/>
        </authorList>
    </citation>
    <scope>NUCLEOTIDE SEQUENCE [LARGE SCALE GENOMIC DNA]</scope>
    <source>
        <strain evidence="3 4">DSM 14698</strain>
    </source>
</reference>
<dbReference type="PANTHER" id="PTHR46652:SF3">
    <property type="entry name" value="LEUCINE-RICH REPEAT-CONTAINING PROTEIN 9"/>
    <property type="match status" value="1"/>
</dbReference>
<dbReference type="Gene3D" id="3.80.10.10">
    <property type="entry name" value="Ribonuclease Inhibitor"/>
    <property type="match status" value="2"/>
</dbReference>